<gene>
    <name evidence="3" type="primary">LOC107782858</name>
</gene>
<feature type="compositionally biased region" description="Polar residues" evidence="1">
    <location>
        <begin position="1"/>
        <end position="25"/>
    </location>
</feature>
<dbReference type="AlphaFoldDB" id="A0A1S3Z4Z6"/>
<dbReference type="OrthoDB" id="5544992at2759"/>
<feature type="region of interest" description="Disordered" evidence="1">
    <location>
        <begin position="1"/>
        <end position="26"/>
    </location>
</feature>
<evidence type="ECO:0000313" key="3">
    <source>
        <dbReference type="RefSeq" id="XP_016459287.1"/>
    </source>
</evidence>
<proteinExistence type="predicted"/>
<dbReference type="Pfam" id="PF14244">
    <property type="entry name" value="Retrotran_gag_3"/>
    <property type="match status" value="1"/>
</dbReference>
<evidence type="ECO:0000259" key="2">
    <source>
        <dbReference type="Pfam" id="PF14244"/>
    </source>
</evidence>
<organism evidence="3">
    <name type="scientific">Nicotiana tabacum</name>
    <name type="common">Common tobacco</name>
    <dbReference type="NCBI Taxonomy" id="4097"/>
    <lineage>
        <taxon>Eukaryota</taxon>
        <taxon>Viridiplantae</taxon>
        <taxon>Streptophyta</taxon>
        <taxon>Embryophyta</taxon>
        <taxon>Tracheophyta</taxon>
        <taxon>Spermatophyta</taxon>
        <taxon>Magnoliopsida</taxon>
        <taxon>eudicotyledons</taxon>
        <taxon>Gunneridae</taxon>
        <taxon>Pentapetalae</taxon>
        <taxon>asterids</taxon>
        <taxon>lamiids</taxon>
        <taxon>Solanales</taxon>
        <taxon>Solanaceae</taxon>
        <taxon>Nicotianoideae</taxon>
        <taxon>Nicotianeae</taxon>
        <taxon>Nicotiana</taxon>
    </lineage>
</organism>
<name>A0A1S3Z4Z6_TOBAC</name>
<protein>
    <recommendedName>
        <fullName evidence="2">Retrotransposon Copia-like N-terminal domain-containing protein</fullName>
    </recommendedName>
</protein>
<evidence type="ECO:0000256" key="1">
    <source>
        <dbReference type="SAM" id="MobiDB-lite"/>
    </source>
</evidence>
<dbReference type="PANTHER" id="PTHR37610">
    <property type="entry name" value="CCHC-TYPE DOMAIN-CONTAINING PROTEIN"/>
    <property type="match status" value="1"/>
</dbReference>
<dbReference type="KEGG" id="nta:107782858"/>
<sequence length="262" mass="29460">MLDPSDSSSATHITKTTESEAQSGTVIPDSSHPFYLHPSYSLGMLLVNTVFDGKGYVGWRRGILITLSTKNKGDLVRTRGKSWQSNEPQLYHLQKEISQSVQGNLDIAGYYTKLKRLWDELDSLDTCQHCTYDCNCGGKIKTYKSQQDRRLIQFMMGLNEAYSGPRSSLVMLSPLPSINNAYSFLIRDEKQRKVQISQPTGAMAFLASKQQISLMQKGKTLRERSLFSFVLIVRSKIIPLRIATGLLDSHVTSSLPSRKDML</sequence>
<accession>A0A1S3Z4Z6</accession>
<dbReference type="PaxDb" id="4097-A0A1S3Z4Z6"/>
<dbReference type="InterPro" id="IPR029472">
    <property type="entry name" value="Copia-like_N"/>
</dbReference>
<dbReference type="RefSeq" id="XP_016459287.1">
    <property type="nucleotide sequence ID" value="XM_016603801.1"/>
</dbReference>
<feature type="domain" description="Retrotransposon Copia-like N-terminal" evidence="2">
    <location>
        <begin position="37"/>
        <end position="76"/>
    </location>
</feature>
<reference evidence="3" key="1">
    <citation type="submission" date="2025-08" db="UniProtKB">
        <authorList>
            <consortium name="RefSeq"/>
        </authorList>
    </citation>
    <scope>IDENTIFICATION</scope>
</reference>
<dbReference type="PANTHER" id="PTHR37610:SF6">
    <property type="entry name" value="GAG-POLYPEPTIDE OF LTR COPIA-TYPE-RELATED"/>
    <property type="match status" value="1"/>
</dbReference>